<reference evidence="2 3" key="1">
    <citation type="submission" date="2022-01" db="EMBL/GenBank/DDBJ databases">
        <authorList>
            <person name="Xiong W."/>
            <person name="Schranz E."/>
        </authorList>
    </citation>
    <scope>NUCLEOTIDE SEQUENCE [LARGE SCALE GENOMIC DNA]</scope>
</reference>
<evidence type="ECO:0000313" key="2">
    <source>
        <dbReference type="EMBL" id="CAH1447624.1"/>
    </source>
</evidence>
<keyword evidence="3" id="KW-1185">Reference proteome</keyword>
<dbReference type="EMBL" id="CAKMRJ010005540">
    <property type="protein sequence ID" value="CAH1447624.1"/>
    <property type="molecule type" value="Genomic_DNA"/>
</dbReference>
<dbReference type="Proteomes" id="UP001157418">
    <property type="component" value="Unassembled WGS sequence"/>
</dbReference>
<evidence type="ECO:0000256" key="1">
    <source>
        <dbReference type="SAM" id="MobiDB-lite"/>
    </source>
</evidence>
<feature type="region of interest" description="Disordered" evidence="1">
    <location>
        <begin position="48"/>
        <end position="104"/>
    </location>
</feature>
<comment type="caution">
    <text evidence="2">The sequence shown here is derived from an EMBL/GenBank/DDBJ whole genome shotgun (WGS) entry which is preliminary data.</text>
</comment>
<gene>
    <name evidence="2" type="ORF">LVIROSA_LOCUS33224</name>
</gene>
<dbReference type="AlphaFoldDB" id="A0AAU9PC29"/>
<feature type="region of interest" description="Disordered" evidence="1">
    <location>
        <begin position="1"/>
        <end position="34"/>
    </location>
</feature>
<feature type="compositionally biased region" description="Polar residues" evidence="1">
    <location>
        <begin position="95"/>
        <end position="104"/>
    </location>
</feature>
<name>A0AAU9PC29_9ASTR</name>
<organism evidence="2 3">
    <name type="scientific">Lactuca virosa</name>
    <dbReference type="NCBI Taxonomy" id="75947"/>
    <lineage>
        <taxon>Eukaryota</taxon>
        <taxon>Viridiplantae</taxon>
        <taxon>Streptophyta</taxon>
        <taxon>Embryophyta</taxon>
        <taxon>Tracheophyta</taxon>
        <taxon>Spermatophyta</taxon>
        <taxon>Magnoliopsida</taxon>
        <taxon>eudicotyledons</taxon>
        <taxon>Gunneridae</taxon>
        <taxon>Pentapetalae</taxon>
        <taxon>asterids</taxon>
        <taxon>campanulids</taxon>
        <taxon>Asterales</taxon>
        <taxon>Asteraceae</taxon>
        <taxon>Cichorioideae</taxon>
        <taxon>Cichorieae</taxon>
        <taxon>Lactucinae</taxon>
        <taxon>Lactuca</taxon>
    </lineage>
</organism>
<proteinExistence type="predicted"/>
<accession>A0AAU9PC29</accession>
<evidence type="ECO:0000313" key="3">
    <source>
        <dbReference type="Proteomes" id="UP001157418"/>
    </source>
</evidence>
<protein>
    <submittedName>
        <fullName evidence="2">Uncharacterized protein</fullName>
    </submittedName>
</protein>
<sequence length="104" mass="11257">MSPPKRKHSGHETRSQSLNDLVDPPILDVTGSDRNLEVPTTTVLHDCPIESDSEMKRVESNVEASHLAKSGSEDVSKNSPENAPGIPLLEKENPKSLSATAVFQ</sequence>